<dbReference type="EMBL" id="WNME01000047">
    <property type="protein sequence ID" value="MUB67134.1"/>
    <property type="molecule type" value="Genomic_DNA"/>
</dbReference>
<dbReference type="InterPro" id="IPR039421">
    <property type="entry name" value="Type_1_exporter"/>
</dbReference>
<evidence type="ECO:0000256" key="9">
    <source>
        <dbReference type="SAM" id="Phobius"/>
    </source>
</evidence>
<keyword evidence="7 9" id="KW-1133">Transmembrane helix</keyword>
<dbReference type="GO" id="GO:0016887">
    <property type="term" value="F:ATP hydrolysis activity"/>
    <property type="evidence" value="ECO:0007669"/>
    <property type="project" value="InterPro"/>
</dbReference>
<dbReference type="GO" id="GO:0005524">
    <property type="term" value="F:ATP binding"/>
    <property type="evidence" value="ECO:0007669"/>
    <property type="project" value="UniProtKB-KW"/>
</dbReference>
<evidence type="ECO:0000256" key="7">
    <source>
        <dbReference type="ARBA" id="ARBA00022989"/>
    </source>
</evidence>
<evidence type="ECO:0000313" key="13">
    <source>
        <dbReference type="Proteomes" id="UP000434223"/>
    </source>
</evidence>
<feature type="transmembrane region" description="Helical" evidence="9">
    <location>
        <begin position="246"/>
        <end position="263"/>
    </location>
</feature>
<dbReference type="FunFam" id="3.40.50.300:FF:000221">
    <property type="entry name" value="Multidrug ABC transporter ATP-binding protein"/>
    <property type="match status" value="1"/>
</dbReference>
<organism evidence="12 13">
    <name type="scientific">Hungatella hathewayi</name>
    <dbReference type="NCBI Taxonomy" id="154046"/>
    <lineage>
        <taxon>Bacteria</taxon>
        <taxon>Bacillati</taxon>
        <taxon>Bacillota</taxon>
        <taxon>Clostridia</taxon>
        <taxon>Lachnospirales</taxon>
        <taxon>Lachnospiraceae</taxon>
        <taxon>Hungatella</taxon>
    </lineage>
</organism>
<evidence type="ECO:0000256" key="3">
    <source>
        <dbReference type="ARBA" id="ARBA00022475"/>
    </source>
</evidence>
<dbReference type="Proteomes" id="UP000434223">
    <property type="component" value="Unassembled WGS sequence"/>
</dbReference>
<dbReference type="Pfam" id="PF00664">
    <property type="entry name" value="ABC_membrane"/>
    <property type="match status" value="1"/>
</dbReference>
<dbReference type="PANTHER" id="PTHR43394:SF1">
    <property type="entry name" value="ATP-BINDING CASSETTE SUB-FAMILY B MEMBER 10, MITOCHONDRIAL"/>
    <property type="match status" value="1"/>
</dbReference>
<keyword evidence="6 12" id="KW-0067">ATP-binding</keyword>
<evidence type="ECO:0000259" key="10">
    <source>
        <dbReference type="PROSITE" id="PS50893"/>
    </source>
</evidence>
<dbReference type="PROSITE" id="PS50929">
    <property type="entry name" value="ABC_TM1F"/>
    <property type="match status" value="1"/>
</dbReference>
<dbReference type="InterPro" id="IPR036640">
    <property type="entry name" value="ABC1_TM_sf"/>
</dbReference>
<dbReference type="SMART" id="SM00382">
    <property type="entry name" value="AAA"/>
    <property type="match status" value="1"/>
</dbReference>
<proteinExistence type="predicted"/>
<dbReference type="SUPFAM" id="SSF90123">
    <property type="entry name" value="ABC transporter transmembrane region"/>
    <property type="match status" value="1"/>
</dbReference>
<evidence type="ECO:0000256" key="5">
    <source>
        <dbReference type="ARBA" id="ARBA00022741"/>
    </source>
</evidence>
<evidence type="ECO:0000256" key="2">
    <source>
        <dbReference type="ARBA" id="ARBA00022448"/>
    </source>
</evidence>
<keyword evidence="2" id="KW-0813">Transport</keyword>
<evidence type="ECO:0000256" key="8">
    <source>
        <dbReference type="ARBA" id="ARBA00023136"/>
    </source>
</evidence>
<dbReference type="RefSeq" id="WP_055652469.1">
    <property type="nucleotide sequence ID" value="NZ_CZAZ01000068.1"/>
</dbReference>
<dbReference type="PROSITE" id="PS00211">
    <property type="entry name" value="ABC_TRANSPORTER_1"/>
    <property type="match status" value="1"/>
</dbReference>
<dbReference type="InterPro" id="IPR003439">
    <property type="entry name" value="ABC_transporter-like_ATP-bd"/>
</dbReference>
<keyword evidence="4 9" id="KW-0812">Transmembrane</keyword>
<keyword evidence="3" id="KW-1003">Cell membrane</keyword>
<gene>
    <name evidence="12" type="ORF">GNE07_29395</name>
</gene>
<feature type="transmembrane region" description="Helical" evidence="9">
    <location>
        <begin position="134"/>
        <end position="152"/>
    </location>
</feature>
<protein>
    <submittedName>
        <fullName evidence="12">ATP-binding cassette domain-containing protein</fullName>
    </submittedName>
</protein>
<evidence type="ECO:0000256" key="1">
    <source>
        <dbReference type="ARBA" id="ARBA00004651"/>
    </source>
</evidence>
<feature type="domain" description="ABC transmembrane type-1" evidence="11">
    <location>
        <begin position="17"/>
        <end position="299"/>
    </location>
</feature>
<keyword evidence="8 9" id="KW-0472">Membrane</keyword>
<comment type="caution">
    <text evidence="12">The sequence shown here is derived from an EMBL/GenBank/DDBJ whole genome shotgun (WGS) entry which is preliminary data.</text>
</comment>
<reference evidence="12 13" key="1">
    <citation type="submission" date="2019-09" db="EMBL/GenBank/DDBJ databases">
        <title>Draft genome sequencing of Hungatella hathewayi 123Y-2.</title>
        <authorList>
            <person name="Lv Q."/>
            <person name="Li S."/>
        </authorList>
    </citation>
    <scope>NUCLEOTIDE SEQUENCE [LARGE SCALE GENOMIC DNA]</scope>
    <source>
        <strain evidence="12 13">123Y-2</strain>
    </source>
</reference>
<feature type="domain" description="ABC transporter" evidence="10">
    <location>
        <begin position="337"/>
        <end position="569"/>
    </location>
</feature>
<dbReference type="GO" id="GO:0015421">
    <property type="term" value="F:ABC-type oligopeptide transporter activity"/>
    <property type="evidence" value="ECO:0007669"/>
    <property type="project" value="TreeGrafter"/>
</dbReference>
<accession>A0AAW9WQY9</accession>
<feature type="transmembrane region" description="Helical" evidence="9">
    <location>
        <begin position="12"/>
        <end position="33"/>
    </location>
</feature>
<sequence>MKKIFVHYLKPYYLRMAMGFLIKFTGTIMELLLPWTLAYMIDTVIPGNQRSEILLWGFFMVVCSVLAAIFNILANRLASRVSSDAIYTIRADLFEKVMLLSNQQTDQITRPSLISRLTSDTYNVHQMLGRIQRLGVRAPILLVGGIAMTMALDPVLSCVLMATMPLLTIVVVLVSRKSIPMFAALQDSTDRFVRLVREDIAGIRVIKALSKEDYERGRFDVVNKEVVDRERTATVTTAITNPSMNIFLNIGLVAVIIVGAYRVDHGTSEVGKILAFMTYFTIILNALMSVSRMFIILSKASASAERINRVLEAENDLVLRKSESEVEVDLKADIPHIEFDHVSFSYNKGENNIEDISFSLKRGETLGIIGATGSGKSTVVNLLMRFYDVGSGAVRIDGKDIRTMNIKTLRKKFGTVFQNDVIFKDTILENIRMGRTLTVKQISEATVYARASDFVKEKGGLGQKLDIRGANLSGGQKQRILIARALAAQPEILVLDDSSSALDYETDAALRKELREHFSDTTCVVITQRISSVMGADHIMVLEEGKMTGFGTHRELMESCEIYREIGCSQMGI</sequence>
<dbReference type="Gene3D" id="3.40.50.300">
    <property type="entry name" value="P-loop containing nucleotide triphosphate hydrolases"/>
    <property type="match status" value="1"/>
</dbReference>
<dbReference type="PANTHER" id="PTHR43394">
    <property type="entry name" value="ATP-DEPENDENT PERMEASE MDL1, MITOCHONDRIAL"/>
    <property type="match status" value="1"/>
</dbReference>
<feature type="transmembrane region" description="Helical" evidence="9">
    <location>
        <begin position="53"/>
        <end position="74"/>
    </location>
</feature>
<keyword evidence="5" id="KW-0547">Nucleotide-binding</keyword>
<evidence type="ECO:0000256" key="4">
    <source>
        <dbReference type="ARBA" id="ARBA00022692"/>
    </source>
</evidence>
<evidence type="ECO:0000313" key="12">
    <source>
        <dbReference type="EMBL" id="MUB67134.1"/>
    </source>
</evidence>
<evidence type="ECO:0000259" key="11">
    <source>
        <dbReference type="PROSITE" id="PS50929"/>
    </source>
</evidence>
<dbReference type="InterPro" id="IPR027417">
    <property type="entry name" value="P-loop_NTPase"/>
</dbReference>
<feature type="transmembrane region" description="Helical" evidence="9">
    <location>
        <begin position="275"/>
        <end position="297"/>
    </location>
</feature>
<dbReference type="Gene3D" id="1.20.1560.10">
    <property type="entry name" value="ABC transporter type 1, transmembrane domain"/>
    <property type="match status" value="1"/>
</dbReference>
<evidence type="ECO:0000256" key="6">
    <source>
        <dbReference type="ARBA" id="ARBA00022840"/>
    </source>
</evidence>
<dbReference type="AlphaFoldDB" id="A0AAW9WQY9"/>
<dbReference type="InterPro" id="IPR017871">
    <property type="entry name" value="ABC_transporter-like_CS"/>
</dbReference>
<dbReference type="SUPFAM" id="SSF52540">
    <property type="entry name" value="P-loop containing nucleoside triphosphate hydrolases"/>
    <property type="match status" value="1"/>
</dbReference>
<comment type="subcellular location">
    <subcellularLocation>
        <location evidence="1">Cell membrane</location>
        <topology evidence="1">Multi-pass membrane protein</topology>
    </subcellularLocation>
</comment>
<dbReference type="Pfam" id="PF00005">
    <property type="entry name" value="ABC_tran"/>
    <property type="match status" value="1"/>
</dbReference>
<name>A0AAW9WQY9_9FIRM</name>
<dbReference type="PROSITE" id="PS50893">
    <property type="entry name" value="ABC_TRANSPORTER_2"/>
    <property type="match status" value="1"/>
</dbReference>
<dbReference type="CDD" id="cd18548">
    <property type="entry name" value="ABC_6TM_Tm287_like"/>
    <property type="match status" value="1"/>
</dbReference>
<feature type="transmembrane region" description="Helical" evidence="9">
    <location>
        <begin position="158"/>
        <end position="175"/>
    </location>
</feature>
<dbReference type="GO" id="GO:0005886">
    <property type="term" value="C:plasma membrane"/>
    <property type="evidence" value="ECO:0007669"/>
    <property type="project" value="UniProtKB-SubCell"/>
</dbReference>
<dbReference type="InterPro" id="IPR003593">
    <property type="entry name" value="AAA+_ATPase"/>
</dbReference>
<dbReference type="InterPro" id="IPR011527">
    <property type="entry name" value="ABC1_TM_dom"/>
</dbReference>